<proteinExistence type="inferred from homology"/>
<dbReference type="CDD" id="cd05466">
    <property type="entry name" value="PBP2_LTTR_substrate"/>
    <property type="match status" value="1"/>
</dbReference>
<dbReference type="Pfam" id="PF03466">
    <property type="entry name" value="LysR_substrate"/>
    <property type="match status" value="1"/>
</dbReference>
<dbReference type="Pfam" id="PF00126">
    <property type="entry name" value="HTH_1"/>
    <property type="match status" value="1"/>
</dbReference>
<dbReference type="PANTHER" id="PTHR30126:SF77">
    <property type="entry name" value="TRANSCRIPTIONAL REGULATORY PROTEIN"/>
    <property type="match status" value="1"/>
</dbReference>
<keyword evidence="3" id="KW-0238">DNA-binding</keyword>
<organism evidence="6 7">
    <name type="scientific">Alcaligenes endophyticus</name>
    <dbReference type="NCBI Taxonomy" id="1929088"/>
    <lineage>
        <taxon>Bacteria</taxon>
        <taxon>Pseudomonadati</taxon>
        <taxon>Pseudomonadota</taxon>
        <taxon>Betaproteobacteria</taxon>
        <taxon>Burkholderiales</taxon>
        <taxon>Alcaligenaceae</taxon>
        <taxon>Alcaligenes</taxon>
    </lineage>
</organism>
<gene>
    <name evidence="6" type="ORF">LMS43_03455</name>
</gene>
<evidence type="ECO:0000259" key="5">
    <source>
        <dbReference type="PROSITE" id="PS50931"/>
    </source>
</evidence>
<dbReference type="PANTHER" id="PTHR30126">
    <property type="entry name" value="HTH-TYPE TRANSCRIPTIONAL REGULATOR"/>
    <property type="match status" value="1"/>
</dbReference>
<dbReference type="RefSeq" id="WP_266122338.1">
    <property type="nucleotide sequence ID" value="NZ_JAJHNU010000001.1"/>
</dbReference>
<dbReference type="SUPFAM" id="SSF53850">
    <property type="entry name" value="Periplasmic binding protein-like II"/>
    <property type="match status" value="1"/>
</dbReference>
<sequence>MVTLKQIEAVYWVHVLSGFRQAADKLNTTQSAISKRIIDLESVLNLEVFEAKNRTQLTIAGRELIKDFEEMLALRQKITDKYQDPRSYSGYFRLGVTEMVALTWLPELIAAIKARYPKIILESNVALAKTLSRKINADLLDMVIGPCVEDTGSTLVSTYVSSINHDWMISKNCAVGDPPFDLKTVFSFPLLMHSEESTLYNELQKMLTDHRIQPKEKIYCGSMTALTELANNGLGLAYLPSDPFISFHQKFNNLMRVDIPLKLPALKYYAVHRHDSLCTDIVNMARPIFSGKGRSNA</sequence>
<name>A0ABT8EGB8_9BURK</name>
<evidence type="ECO:0000256" key="4">
    <source>
        <dbReference type="ARBA" id="ARBA00023163"/>
    </source>
</evidence>
<evidence type="ECO:0000256" key="2">
    <source>
        <dbReference type="ARBA" id="ARBA00023015"/>
    </source>
</evidence>
<dbReference type="EMBL" id="JAJHNU010000001">
    <property type="protein sequence ID" value="MDN4120342.1"/>
    <property type="molecule type" value="Genomic_DNA"/>
</dbReference>
<comment type="caution">
    <text evidence="6">The sequence shown here is derived from an EMBL/GenBank/DDBJ whole genome shotgun (WGS) entry which is preliminary data.</text>
</comment>
<evidence type="ECO:0000313" key="7">
    <source>
        <dbReference type="Proteomes" id="UP001168613"/>
    </source>
</evidence>
<keyword evidence="4" id="KW-0804">Transcription</keyword>
<accession>A0ABT8EGB8</accession>
<dbReference type="SUPFAM" id="SSF46785">
    <property type="entry name" value="Winged helix' DNA-binding domain"/>
    <property type="match status" value="1"/>
</dbReference>
<evidence type="ECO:0000256" key="3">
    <source>
        <dbReference type="ARBA" id="ARBA00023125"/>
    </source>
</evidence>
<reference evidence="6" key="1">
    <citation type="submission" date="2021-11" db="EMBL/GenBank/DDBJ databases">
        <title>Draft genome sequence of Alcaligenes endophyticus type strain CCUG 75668T.</title>
        <authorList>
            <person name="Salva-Serra F."/>
            <person name="Duran R.E."/>
            <person name="Seeger M."/>
            <person name="Moore E.R.B."/>
            <person name="Jaen-Luchoro D."/>
        </authorList>
    </citation>
    <scope>NUCLEOTIDE SEQUENCE</scope>
    <source>
        <strain evidence="6">CCUG 75668</strain>
    </source>
</reference>
<dbReference type="Gene3D" id="3.40.190.10">
    <property type="entry name" value="Periplasmic binding protein-like II"/>
    <property type="match status" value="2"/>
</dbReference>
<keyword evidence="7" id="KW-1185">Reference proteome</keyword>
<dbReference type="Gene3D" id="1.10.10.10">
    <property type="entry name" value="Winged helix-like DNA-binding domain superfamily/Winged helix DNA-binding domain"/>
    <property type="match status" value="1"/>
</dbReference>
<evidence type="ECO:0000313" key="6">
    <source>
        <dbReference type="EMBL" id="MDN4120342.1"/>
    </source>
</evidence>
<dbReference type="InterPro" id="IPR000847">
    <property type="entry name" value="LysR_HTH_N"/>
</dbReference>
<evidence type="ECO:0000256" key="1">
    <source>
        <dbReference type="ARBA" id="ARBA00009437"/>
    </source>
</evidence>
<dbReference type="PROSITE" id="PS50931">
    <property type="entry name" value="HTH_LYSR"/>
    <property type="match status" value="1"/>
</dbReference>
<dbReference type="InterPro" id="IPR036390">
    <property type="entry name" value="WH_DNA-bd_sf"/>
</dbReference>
<keyword evidence="2" id="KW-0805">Transcription regulation</keyword>
<dbReference type="InterPro" id="IPR036388">
    <property type="entry name" value="WH-like_DNA-bd_sf"/>
</dbReference>
<comment type="similarity">
    <text evidence="1">Belongs to the LysR transcriptional regulatory family.</text>
</comment>
<dbReference type="Proteomes" id="UP001168613">
    <property type="component" value="Unassembled WGS sequence"/>
</dbReference>
<protein>
    <submittedName>
        <fullName evidence="6">LysR family transcriptional regulator</fullName>
    </submittedName>
</protein>
<feature type="domain" description="HTH lysR-type" evidence="5">
    <location>
        <begin position="2"/>
        <end position="58"/>
    </location>
</feature>
<dbReference type="InterPro" id="IPR005119">
    <property type="entry name" value="LysR_subst-bd"/>
</dbReference>